<dbReference type="InterPro" id="IPR036777">
    <property type="entry name" value="Channel_Tsx-like_sf"/>
</dbReference>
<name>A0A1H5VAA3_9GAMM</name>
<evidence type="ECO:0000313" key="4">
    <source>
        <dbReference type="Proteomes" id="UP000236745"/>
    </source>
</evidence>
<keyword evidence="2" id="KW-0732">Signal</keyword>
<feature type="chain" id="PRO_5009287096" evidence="2">
    <location>
        <begin position="23"/>
        <end position="238"/>
    </location>
</feature>
<dbReference type="Gene3D" id="2.40.230.20">
    <property type="entry name" value="Nucleoside-specific channel-forming protein, Tsx-like"/>
    <property type="match status" value="1"/>
</dbReference>
<comment type="similarity">
    <text evidence="1">Belongs to the nucleoside-specific channel-forming outer membrane porin (Tsx) (TC 1.B.10) family.</text>
</comment>
<gene>
    <name evidence="3" type="ORF">SAMN05444390_101670</name>
</gene>
<dbReference type="GO" id="GO:0009279">
    <property type="term" value="C:cell outer membrane"/>
    <property type="evidence" value="ECO:0007669"/>
    <property type="project" value="InterPro"/>
</dbReference>
<protein>
    <submittedName>
        <fullName evidence="3">Nucleoside-specific outer membrane channel protein Tsx</fullName>
    </submittedName>
</protein>
<evidence type="ECO:0000256" key="1">
    <source>
        <dbReference type="ARBA" id="ARBA00008728"/>
    </source>
</evidence>
<reference evidence="3 4" key="1">
    <citation type="submission" date="2016-10" db="EMBL/GenBank/DDBJ databases">
        <authorList>
            <person name="de Groot N.N."/>
        </authorList>
    </citation>
    <scope>NUCLEOTIDE SEQUENCE [LARGE SCALE GENOMIC DNA]</scope>
    <source>
        <strain evidence="3 4">DSM 22012</strain>
    </source>
</reference>
<evidence type="ECO:0000313" key="3">
    <source>
        <dbReference type="EMBL" id="SEF84153.1"/>
    </source>
</evidence>
<dbReference type="OrthoDB" id="104801at2"/>
<proteinExistence type="inferred from homology"/>
<dbReference type="AlphaFoldDB" id="A0A1H5VAA3"/>
<dbReference type="EMBL" id="FNVQ01000001">
    <property type="protein sequence ID" value="SEF84153.1"/>
    <property type="molecule type" value="Genomic_DNA"/>
</dbReference>
<keyword evidence="4" id="KW-1185">Reference proteome</keyword>
<organism evidence="3 4">
    <name type="scientific">Marinobacterium lutimaris</name>
    <dbReference type="NCBI Taxonomy" id="568106"/>
    <lineage>
        <taxon>Bacteria</taxon>
        <taxon>Pseudomonadati</taxon>
        <taxon>Pseudomonadota</taxon>
        <taxon>Gammaproteobacteria</taxon>
        <taxon>Oceanospirillales</taxon>
        <taxon>Oceanospirillaceae</taxon>
        <taxon>Marinobacterium</taxon>
    </lineage>
</organism>
<sequence length="238" mass="26789">MKPIHAAAALAIGLASASNASAELIWQDFSLTYLNGSDYEVGDEDRQVITVEHASGHSWGDTFFFMDRLKWDDGTTENYMEFSPRLSLGGVTGSDLSFGPIKDVLISTTWESGENFDNLLYGVGFSFDVPGFNYFNANIYKAENDLSDDDEQLTLTWGLPFSLGNADFLYDGFLDWSSASDTNASEMNWTSQLKWNIGKYFGMKSKLYIGTEYAYWNNKFGIKGADERNPAFLLKWHY</sequence>
<dbReference type="SUPFAM" id="SSF111364">
    <property type="entry name" value="Tsx-like channel"/>
    <property type="match status" value="1"/>
</dbReference>
<evidence type="ECO:0000256" key="2">
    <source>
        <dbReference type="SAM" id="SignalP"/>
    </source>
</evidence>
<dbReference type="RefSeq" id="WP_104001638.1">
    <property type="nucleotide sequence ID" value="NZ_FNVQ01000001.1"/>
</dbReference>
<dbReference type="Proteomes" id="UP000236745">
    <property type="component" value="Unassembled WGS sequence"/>
</dbReference>
<accession>A0A1H5VAA3</accession>
<dbReference type="Pfam" id="PF03502">
    <property type="entry name" value="Channel_Tsx"/>
    <property type="match status" value="1"/>
</dbReference>
<feature type="signal peptide" evidence="2">
    <location>
        <begin position="1"/>
        <end position="22"/>
    </location>
</feature>
<dbReference type="InterPro" id="IPR018013">
    <property type="entry name" value="Channel_Tsx-like"/>
</dbReference>